<dbReference type="GO" id="GO:0015344">
    <property type="term" value="F:siderophore uptake transmembrane transporter activity"/>
    <property type="evidence" value="ECO:0007669"/>
    <property type="project" value="TreeGrafter"/>
</dbReference>
<dbReference type="Pfam" id="PF07715">
    <property type="entry name" value="Plug"/>
    <property type="match status" value="1"/>
</dbReference>
<dbReference type="Pfam" id="PF00593">
    <property type="entry name" value="TonB_dep_Rec_b-barrel"/>
    <property type="match status" value="1"/>
</dbReference>
<evidence type="ECO:0000256" key="2">
    <source>
        <dbReference type="ARBA" id="ARBA00022448"/>
    </source>
</evidence>
<dbReference type="Gene3D" id="2.170.130.10">
    <property type="entry name" value="TonB-dependent receptor, plug domain"/>
    <property type="match status" value="1"/>
</dbReference>
<feature type="domain" description="TonB-dependent receptor plug" evidence="14">
    <location>
        <begin position="40"/>
        <end position="140"/>
    </location>
</feature>
<evidence type="ECO:0000256" key="11">
    <source>
        <dbReference type="RuleBase" id="RU003357"/>
    </source>
</evidence>
<evidence type="ECO:0000313" key="15">
    <source>
        <dbReference type="EMBL" id="PPB71215.1"/>
    </source>
</evidence>
<dbReference type="RefSeq" id="WP_104064478.1">
    <property type="nucleotide sequence ID" value="NZ_NIQH01000007.1"/>
</dbReference>
<dbReference type="PANTHER" id="PTHR30069:SF29">
    <property type="entry name" value="HEMOGLOBIN AND HEMOGLOBIN-HAPTOGLOBIN-BINDING PROTEIN 1-RELATED"/>
    <property type="match status" value="1"/>
</dbReference>
<comment type="caution">
    <text evidence="15">The sequence shown here is derived from an EMBL/GenBank/DDBJ whole genome shotgun (WGS) entry which is preliminary data.</text>
</comment>
<dbReference type="PROSITE" id="PS52016">
    <property type="entry name" value="TONB_DEPENDENT_REC_3"/>
    <property type="match status" value="1"/>
</dbReference>
<evidence type="ECO:0000256" key="4">
    <source>
        <dbReference type="ARBA" id="ARBA00022692"/>
    </source>
</evidence>
<comment type="subcellular location">
    <subcellularLocation>
        <location evidence="1 10">Cell outer membrane</location>
        <topology evidence="1 10">Multi-pass membrane protein</topology>
    </subcellularLocation>
</comment>
<evidence type="ECO:0000256" key="9">
    <source>
        <dbReference type="ARBA" id="ARBA00023237"/>
    </source>
</evidence>
<keyword evidence="2 10" id="KW-0813">Transport</keyword>
<evidence type="ECO:0000256" key="1">
    <source>
        <dbReference type="ARBA" id="ARBA00004571"/>
    </source>
</evidence>
<dbReference type="EMBL" id="NIQP01000007">
    <property type="protein sequence ID" value="PPB71215.1"/>
    <property type="molecule type" value="Genomic_DNA"/>
</dbReference>
<keyword evidence="4 10" id="KW-0812">Transmembrane</keyword>
<evidence type="ECO:0000259" key="13">
    <source>
        <dbReference type="Pfam" id="PF00593"/>
    </source>
</evidence>
<protein>
    <submittedName>
        <fullName evidence="15">TonB-dependent receptor</fullName>
    </submittedName>
</protein>
<proteinExistence type="inferred from homology"/>
<name>A0A855N4E9_CAMHY</name>
<accession>A0A855N4E9</accession>
<dbReference type="Gene3D" id="2.40.170.20">
    <property type="entry name" value="TonB-dependent receptor, beta-barrel domain"/>
    <property type="match status" value="1"/>
</dbReference>
<dbReference type="GO" id="GO:0044718">
    <property type="term" value="P:siderophore transmembrane transport"/>
    <property type="evidence" value="ECO:0007669"/>
    <property type="project" value="TreeGrafter"/>
</dbReference>
<dbReference type="GO" id="GO:0009279">
    <property type="term" value="C:cell outer membrane"/>
    <property type="evidence" value="ECO:0007669"/>
    <property type="project" value="UniProtKB-SubCell"/>
</dbReference>
<evidence type="ECO:0000256" key="7">
    <source>
        <dbReference type="ARBA" id="ARBA00023136"/>
    </source>
</evidence>
<keyword evidence="7 10" id="KW-0472">Membrane</keyword>
<keyword evidence="8 15" id="KW-0675">Receptor</keyword>
<evidence type="ECO:0000256" key="3">
    <source>
        <dbReference type="ARBA" id="ARBA00022452"/>
    </source>
</evidence>
<keyword evidence="9 10" id="KW-0998">Cell outer membrane</keyword>
<dbReference type="PANTHER" id="PTHR30069">
    <property type="entry name" value="TONB-DEPENDENT OUTER MEMBRANE RECEPTOR"/>
    <property type="match status" value="1"/>
</dbReference>
<dbReference type="CDD" id="cd01347">
    <property type="entry name" value="ligand_gated_channel"/>
    <property type="match status" value="1"/>
</dbReference>
<evidence type="ECO:0000259" key="14">
    <source>
        <dbReference type="Pfam" id="PF07715"/>
    </source>
</evidence>
<dbReference type="InterPro" id="IPR012910">
    <property type="entry name" value="Plug_dom"/>
</dbReference>
<dbReference type="AlphaFoldDB" id="A0A855N4E9"/>
<dbReference type="InterPro" id="IPR036942">
    <property type="entry name" value="Beta-barrel_TonB_sf"/>
</dbReference>
<sequence length="670" mass="75551">MKKHLFLSFALCSVLFGADDVFDLGVVEISTNKNATPPPGVEKISKSQMELNNAISVTDVAIATPGVSIKGASGSRNESMINVRGFTSTRVPIYIDGIPAYVPYDGNMDLGRFTTVDLSQIDISKGASSVLYGPNSLGGVINLVSIKPTKELEAELHYGMKYGSTKGEASKNLFDSREDFRVGTKQEKFYLQVIGSFREGYNGPTPDGLHSTTDLSHSNETRDKKIGLKAGFTPNDADEYSLTYAKQEGDKTGKIYQGKDPNSLGKDRYWYWPDWNKESWYFLSDTQFDGWYIKSKIYYDKFINELQNMANSKFNTIANGKQGWVSYYDDYSFGGGIEVGVDTSDNNIIKFAPSFKEDLHKERNLYPKLPTNNEPWQKSKDRMYSFAIEDTYSFSEMTSLTIGARYDKRDAVSAQEFGVPEWGSGSAYYLFNFPTKDDDAFNYQALLEHSFDDKDSIYASFAKKTYFPTLKERYSSRFGKNLQNPNLAPEQSLNYEIGYKRDFDSFDISSALFYSDISDKIEAIKVGVLEQNQNVGKAEIYGVELGANAMLLDNLKIGTNYTYMHSDAKQESIYLTDIPKHKFFAYADLKLNSKFRVYLSEYGQTGAKSNSNGTYSPAGFAVTNLKLIYDATKNLSFDLGVENLFDKAYAYTDGYYENGRTFVFNARYKY</sequence>
<feature type="domain" description="TonB-dependent receptor-like beta-barrel" evidence="13">
    <location>
        <begin position="237"/>
        <end position="644"/>
    </location>
</feature>
<dbReference type="InterPro" id="IPR000531">
    <property type="entry name" value="Beta-barrel_TonB"/>
</dbReference>
<evidence type="ECO:0000256" key="8">
    <source>
        <dbReference type="ARBA" id="ARBA00023170"/>
    </source>
</evidence>
<reference evidence="15 16" key="1">
    <citation type="submission" date="2017-06" db="EMBL/GenBank/DDBJ databases">
        <title>Updating the genomic taxonomy and epidemiology of Campylobacter hyointestinalis; discovery in New Zealand farmed ruminants.</title>
        <authorList>
            <person name="Wilkinson D.A."/>
            <person name="Fayaz A."/>
            <person name="Biggs P.J."/>
            <person name="Midwinter A.C."/>
        </authorList>
    </citation>
    <scope>NUCLEOTIDE SEQUENCE [LARGE SCALE GENOMIC DNA]</scope>
    <source>
        <strain evidence="15 16">S1614a</strain>
    </source>
</reference>
<feature type="signal peptide" evidence="12">
    <location>
        <begin position="1"/>
        <end position="18"/>
    </location>
</feature>
<feature type="chain" id="PRO_5032830743" evidence="12">
    <location>
        <begin position="19"/>
        <end position="670"/>
    </location>
</feature>
<evidence type="ECO:0000256" key="6">
    <source>
        <dbReference type="ARBA" id="ARBA00023077"/>
    </source>
</evidence>
<dbReference type="SUPFAM" id="SSF56935">
    <property type="entry name" value="Porins"/>
    <property type="match status" value="1"/>
</dbReference>
<dbReference type="InterPro" id="IPR039426">
    <property type="entry name" value="TonB-dep_rcpt-like"/>
</dbReference>
<dbReference type="Proteomes" id="UP000239685">
    <property type="component" value="Unassembled WGS sequence"/>
</dbReference>
<keyword evidence="3 10" id="KW-1134">Transmembrane beta strand</keyword>
<evidence type="ECO:0000313" key="16">
    <source>
        <dbReference type="Proteomes" id="UP000239685"/>
    </source>
</evidence>
<organism evidence="15 16">
    <name type="scientific">Campylobacter hyointestinalis subsp. hyointestinalis</name>
    <dbReference type="NCBI Taxonomy" id="91352"/>
    <lineage>
        <taxon>Bacteria</taxon>
        <taxon>Pseudomonadati</taxon>
        <taxon>Campylobacterota</taxon>
        <taxon>Epsilonproteobacteria</taxon>
        <taxon>Campylobacterales</taxon>
        <taxon>Campylobacteraceae</taxon>
        <taxon>Campylobacter</taxon>
    </lineage>
</organism>
<dbReference type="InterPro" id="IPR037066">
    <property type="entry name" value="Plug_dom_sf"/>
</dbReference>
<keyword evidence="6 11" id="KW-0798">TonB box</keyword>
<evidence type="ECO:0000256" key="12">
    <source>
        <dbReference type="SAM" id="SignalP"/>
    </source>
</evidence>
<evidence type="ECO:0000256" key="10">
    <source>
        <dbReference type="PROSITE-ProRule" id="PRU01360"/>
    </source>
</evidence>
<comment type="similarity">
    <text evidence="10 11">Belongs to the TonB-dependent receptor family.</text>
</comment>
<evidence type="ECO:0000256" key="5">
    <source>
        <dbReference type="ARBA" id="ARBA00022729"/>
    </source>
</evidence>
<keyword evidence="5 12" id="KW-0732">Signal</keyword>
<gene>
    <name evidence="15" type="ORF">CDQ78_07240</name>
</gene>